<evidence type="ECO:0000313" key="2">
    <source>
        <dbReference type="EMBL" id="KIO21566.1"/>
    </source>
</evidence>
<name>A0A0C3Q9Y9_9AGAM</name>
<proteinExistence type="predicted"/>
<dbReference type="HOGENOM" id="CLU_2039785_0_0_1"/>
<sequence length="121" mass="13671">MSRYGHQEQRDGTGGTSTGSSSSTAERMTRPTMPNCLNSTTPARTERIFLSITVYIICLLGRRRLDDEDERRAAKAPRDAERDLESRNLDWLFGFFPANGGSQLREMTSMHPLARFGRSRS</sequence>
<gene>
    <name evidence="2" type="ORF">M407DRAFT_10328</name>
</gene>
<evidence type="ECO:0000256" key="1">
    <source>
        <dbReference type="SAM" id="MobiDB-lite"/>
    </source>
</evidence>
<dbReference type="AlphaFoldDB" id="A0A0C3Q9Y9"/>
<feature type="compositionally biased region" description="Basic and acidic residues" evidence="1">
    <location>
        <begin position="1"/>
        <end position="11"/>
    </location>
</feature>
<reference evidence="3" key="2">
    <citation type="submission" date="2015-01" db="EMBL/GenBank/DDBJ databases">
        <title>Evolutionary Origins and Diversification of the Mycorrhizal Mutualists.</title>
        <authorList>
            <consortium name="DOE Joint Genome Institute"/>
            <consortium name="Mycorrhizal Genomics Consortium"/>
            <person name="Kohler A."/>
            <person name="Kuo A."/>
            <person name="Nagy L.G."/>
            <person name="Floudas D."/>
            <person name="Copeland A."/>
            <person name="Barry K.W."/>
            <person name="Cichocki N."/>
            <person name="Veneault-Fourrey C."/>
            <person name="LaButti K."/>
            <person name="Lindquist E.A."/>
            <person name="Lipzen A."/>
            <person name="Lundell T."/>
            <person name="Morin E."/>
            <person name="Murat C."/>
            <person name="Riley R."/>
            <person name="Ohm R."/>
            <person name="Sun H."/>
            <person name="Tunlid A."/>
            <person name="Henrissat B."/>
            <person name="Grigoriev I.V."/>
            <person name="Hibbett D.S."/>
            <person name="Martin F."/>
        </authorList>
    </citation>
    <scope>NUCLEOTIDE SEQUENCE [LARGE SCALE GENOMIC DNA]</scope>
    <source>
        <strain evidence="3">MUT 4182</strain>
    </source>
</reference>
<organism evidence="2 3">
    <name type="scientific">Tulasnella calospora MUT 4182</name>
    <dbReference type="NCBI Taxonomy" id="1051891"/>
    <lineage>
        <taxon>Eukaryota</taxon>
        <taxon>Fungi</taxon>
        <taxon>Dikarya</taxon>
        <taxon>Basidiomycota</taxon>
        <taxon>Agaricomycotina</taxon>
        <taxon>Agaricomycetes</taxon>
        <taxon>Cantharellales</taxon>
        <taxon>Tulasnellaceae</taxon>
        <taxon>Tulasnella</taxon>
    </lineage>
</organism>
<evidence type="ECO:0000313" key="3">
    <source>
        <dbReference type="Proteomes" id="UP000054248"/>
    </source>
</evidence>
<keyword evidence="3" id="KW-1185">Reference proteome</keyword>
<reference evidence="2 3" key="1">
    <citation type="submission" date="2014-04" db="EMBL/GenBank/DDBJ databases">
        <authorList>
            <consortium name="DOE Joint Genome Institute"/>
            <person name="Kuo A."/>
            <person name="Girlanda M."/>
            <person name="Perotto S."/>
            <person name="Kohler A."/>
            <person name="Nagy L.G."/>
            <person name="Floudas D."/>
            <person name="Copeland A."/>
            <person name="Barry K.W."/>
            <person name="Cichocki N."/>
            <person name="Veneault-Fourrey C."/>
            <person name="LaButti K."/>
            <person name="Lindquist E.A."/>
            <person name="Lipzen A."/>
            <person name="Lundell T."/>
            <person name="Morin E."/>
            <person name="Murat C."/>
            <person name="Sun H."/>
            <person name="Tunlid A."/>
            <person name="Henrissat B."/>
            <person name="Grigoriev I.V."/>
            <person name="Hibbett D.S."/>
            <person name="Martin F."/>
            <person name="Nordberg H.P."/>
            <person name="Cantor M.N."/>
            <person name="Hua S.X."/>
        </authorList>
    </citation>
    <scope>NUCLEOTIDE SEQUENCE [LARGE SCALE GENOMIC DNA]</scope>
    <source>
        <strain evidence="2 3">MUT 4182</strain>
    </source>
</reference>
<dbReference type="EMBL" id="KN823134">
    <property type="protein sequence ID" value="KIO21566.1"/>
    <property type="molecule type" value="Genomic_DNA"/>
</dbReference>
<protein>
    <submittedName>
        <fullName evidence="2">Uncharacterized protein</fullName>
    </submittedName>
</protein>
<accession>A0A0C3Q9Y9</accession>
<dbReference type="Proteomes" id="UP000054248">
    <property type="component" value="Unassembled WGS sequence"/>
</dbReference>
<feature type="region of interest" description="Disordered" evidence="1">
    <location>
        <begin position="1"/>
        <end position="41"/>
    </location>
</feature>